<sequence length="146" mass="16573">MNRWVWIVIVAVVLGGVGVSQAGDSRIPQHFQEQYAQATGSSAQLVKAIWFPIVPEWSPYKWDNILILSNFNNDTISVSCWFTTYSQVQTQKVYTLRFFEKKILQLDQNGFGDELYDIYCASADLFGAAVLLLENGKIVTAWPPIY</sequence>
<reference evidence="1" key="1">
    <citation type="journal article" date="2020" name="mSystems">
        <title>Genome- and Community-Level Interaction Insights into Carbon Utilization and Element Cycling Functions of Hydrothermarchaeota in Hydrothermal Sediment.</title>
        <authorList>
            <person name="Zhou Z."/>
            <person name="Liu Y."/>
            <person name="Xu W."/>
            <person name="Pan J."/>
            <person name="Luo Z.H."/>
            <person name="Li M."/>
        </authorList>
    </citation>
    <scope>NUCLEOTIDE SEQUENCE [LARGE SCALE GENOMIC DNA]</scope>
    <source>
        <strain evidence="1">SpSt-456</strain>
    </source>
</reference>
<organism evidence="1">
    <name type="scientific">Desulfacinum infernum</name>
    <dbReference type="NCBI Taxonomy" id="35837"/>
    <lineage>
        <taxon>Bacteria</taxon>
        <taxon>Pseudomonadati</taxon>
        <taxon>Thermodesulfobacteriota</taxon>
        <taxon>Syntrophobacteria</taxon>
        <taxon>Syntrophobacterales</taxon>
        <taxon>Syntrophobacteraceae</taxon>
        <taxon>Desulfacinum</taxon>
    </lineage>
</organism>
<dbReference type="AlphaFoldDB" id="A0A832A7M0"/>
<evidence type="ECO:0000313" key="1">
    <source>
        <dbReference type="EMBL" id="HFK98209.1"/>
    </source>
</evidence>
<dbReference type="EMBL" id="DSTK01000038">
    <property type="protein sequence ID" value="HFK98209.1"/>
    <property type="molecule type" value="Genomic_DNA"/>
</dbReference>
<proteinExistence type="predicted"/>
<protein>
    <submittedName>
        <fullName evidence="1">Uncharacterized protein</fullName>
    </submittedName>
</protein>
<comment type="caution">
    <text evidence="1">The sequence shown here is derived from an EMBL/GenBank/DDBJ whole genome shotgun (WGS) entry which is preliminary data.</text>
</comment>
<gene>
    <name evidence="1" type="ORF">ENS06_12935</name>
</gene>
<accession>A0A832A7M0</accession>
<name>A0A832A7M0_9BACT</name>